<protein>
    <submittedName>
        <fullName evidence="3">Uncharacterized protein</fullName>
    </submittedName>
</protein>
<evidence type="ECO:0000313" key="3">
    <source>
        <dbReference type="EMBL" id="HIU92543.1"/>
    </source>
</evidence>
<dbReference type="Proteomes" id="UP000886748">
    <property type="component" value="Unassembled WGS sequence"/>
</dbReference>
<organism evidence="3 4">
    <name type="scientific">Candidatus Limenecus avicola</name>
    <dbReference type="NCBI Taxonomy" id="2840847"/>
    <lineage>
        <taxon>Bacteria</taxon>
        <taxon>Bacillati</taxon>
        <taxon>Bacillota</taxon>
        <taxon>Clostridia</taxon>
        <taxon>Eubacteriales</taxon>
        <taxon>Clostridiaceae</taxon>
        <taxon>Clostridiaceae incertae sedis</taxon>
        <taxon>Candidatus Limenecus</taxon>
    </lineage>
</organism>
<comment type="caution">
    <text evidence="3">The sequence shown here is derived from an EMBL/GenBank/DDBJ whole genome shotgun (WGS) entry which is preliminary data.</text>
</comment>
<proteinExistence type="predicted"/>
<keyword evidence="2" id="KW-1133">Transmembrane helix</keyword>
<evidence type="ECO:0000256" key="2">
    <source>
        <dbReference type="SAM" id="Phobius"/>
    </source>
</evidence>
<evidence type="ECO:0000256" key="1">
    <source>
        <dbReference type="SAM" id="MobiDB-lite"/>
    </source>
</evidence>
<keyword evidence="2" id="KW-0812">Transmembrane</keyword>
<reference evidence="3" key="2">
    <citation type="journal article" date="2021" name="PeerJ">
        <title>Extensive microbial diversity within the chicken gut microbiome revealed by metagenomics and culture.</title>
        <authorList>
            <person name="Gilroy R."/>
            <person name="Ravi A."/>
            <person name="Getino M."/>
            <person name="Pursley I."/>
            <person name="Horton D.L."/>
            <person name="Alikhan N.F."/>
            <person name="Baker D."/>
            <person name="Gharbi K."/>
            <person name="Hall N."/>
            <person name="Watson M."/>
            <person name="Adriaenssens E.M."/>
            <person name="Foster-Nyarko E."/>
            <person name="Jarju S."/>
            <person name="Secka A."/>
            <person name="Antonio M."/>
            <person name="Oren A."/>
            <person name="Chaudhuri R.R."/>
            <person name="La Ragione R."/>
            <person name="Hildebrand F."/>
            <person name="Pallen M.J."/>
        </authorList>
    </citation>
    <scope>NUCLEOTIDE SEQUENCE</scope>
    <source>
        <strain evidence="3">CHK154-7741</strain>
    </source>
</reference>
<sequence>MKKKINIKNVFSGFSLAEALIVLLVVAIIVAISAPMITKRRKSLRENAVHGKWACKYIDGTLHSATAENVDDPLPDDSEWEKDCKFPSIAKNVKYLWVEVYGGGGGGARGYATPWISKTYSYDLGTPAPRDGEYDITASVSNRGYSMSWKNENNLNADGIYYSNDPDTRTVCNGRYFGEYEKQDDVLTYANCKTYTAKDVCIYTGDSSAIKRDDCISSVERAGTYCYRNVGEVPPSYYNLPEQLLARCKASGYENCTVNPNSVTYTKTKQKCLNTRSLPYVYYGSSAPGISGKVYLKEGEYLKFKVDNQGEYYPSGNLGGYEHYSANDGDDYALYHHKSEIQDGVMHVGEKLVAKMSGGKAGIFTETTSKASRCCTNCGKLDKYPNSSKTSTVFCAKDGENGKTTLSDDYSYLKKNSSTSKSQMSILNQDFEYYNGCSGANGSYSANLFPASRNHNYEIKVGKGGNGATGEDDNTVSKSAQDGEDSYFGWIRGAGGKGAGDYCKTSTVQEQETNIYNSSTGGKGGSVEFPDGKIPQRNYALTIEEDKSPNSRWTVTDGQNGKSGIIVVSW</sequence>
<dbReference type="AlphaFoldDB" id="A0A9D1SQZ2"/>
<keyword evidence="2" id="KW-0472">Membrane</keyword>
<feature type="transmembrane region" description="Helical" evidence="2">
    <location>
        <begin position="12"/>
        <end position="37"/>
    </location>
</feature>
<feature type="region of interest" description="Disordered" evidence="1">
    <location>
        <begin position="462"/>
        <end position="481"/>
    </location>
</feature>
<gene>
    <name evidence="3" type="ORF">IAD26_05350</name>
</gene>
<dbReference type="EMBL" id="DVOD01000038">
    <property type="protein sequence ID" value="HIU92543.1"/>
    <property type="molecule type" value="Genomic_DNA"/>
</dbReference>
<reference evidence="3" key="1">
    <citation type="submission" date="2020-10" db="EMBL/GenBank/DDBJ databases">
        <authorList>
            <person name="Gilroy R."/>
        </authorList>
    </citation>
    <scope>NUCLEOTIDE SEQUENCE</scope>
    <source>
        <strain evidence="3">CHK154-7741</strain>
    </source>
</reference>
<name>A0A9D1SQZ2_9CLOT</name>
<evidence type="ECO:0000313" key="4">
    <source>
        <dbReference type="Proteomes" id="UP000886748"/>
    </source>
</evidence>
<accession>A0A9D1SQZ2</accession>